<dbReference type="OrthoDB" id="3971917at2759"/>
<feature type="region of interest" description="Disordered" evidence="1">
    <location>
        <begin position="136"/>
        <end position="163"/>
    </location>
</feature>
<dbReference type="AlphaFoldDB" id="A0A1L0ATA7"/>
<reference evidence="3" key="1">
    <citation type="submission" date="2016-11" db="EMBL/GenBank/DDBJ databases">
        <authorList>
            <person name="Guldener U."/>
        </authorList>
    </citation>
    <scope>NUCLEOTIDE SEQUENCE [LARGE SCALE GENOMIC DNA]</scope>
</reference>
<name>A0A1L0ATA7_9ASCO</name>
<evidence type="ECO:0008006" key="4">
    <source>
        <dbReference type="Google" id="ProtNLM"/>
    </source>
</evidence>
<proteinExistence type="predicted"/>
<organism evidence="2 3">
    <name type="scientific">Hanseniaspora guilliermondii</name>
    <dbReference type="NCBI Taxonomy" id="56406"/>
    <lineage>
        <taxon>Eukaryota</taxon>
        <taxon>Fungi</taxon>
        <taxon>Dikarya</taxon>
        <taxon>Ascomycota</taxon>
        <taxon>Saccharomycotina</taxon>
        <taxon>Saccharomycetes</taxon>
        <taxon>Saccharomycodales</taxon>
        <taxon>Saccharomycodaceae</taxon>
        <taxon>Hanseniaspora</taxon>
    </lineage>
</organism>
<accession>A0A1L0ATA7</accession>
<evidence type="ECO:0000313" key="2">
    <source>
        <dbReference type="EMBL" id="SGZ37802.1"/>
    </source>
</evidence>
<evidence type="ECO:0000256" key="1">
    <source>
        <dbReference type="SAM" id="MobiDB-lite"/>
    </source>
</evidence>
<sequence length="261" mass="29412">MKVNKRGRRPNSDTSTSKDNFVLFKEDKLDADTPVNLKADNVSQIAEGDTCQGQKEPLFFFKKQESSGIPPKAKKVCCGSKEMSTNIQNLELIQSTDVFLESSCTCKDDNCACENCMMHRLDRDLDSFISKHIKINDNSSNPAEPSFLQSDWGRSSSIKSNDTSPKLNNSIIKDDFGSLSNSYSVFDQRSEKSGTNDMIKEVNLDEIIKKGYDNLISKVDNDTLLVVDGKKIIHDVWFPQFQLYLNQKITFTQLVNILALL</sequence>
<dbReference type="Proteomes" id="UP000183365">
    <property type="component" value="Unassembled WGS sequence"/>
</dbReference>
<protein>
    <recommendedName>
        <fullName evidence="4">Copper-fist domain-containing protein</fullName>
    </recommendedName>
</protein>
<evidence type="ECO:0000313" key="3">
    <source>
        <dbReference type="Proteomes" id="UP000183365"/>
    </source>
</evidence>
<dbReference type="EMBL" id="FQNF01000001">
    <property type="protein sequence ID" value="SGZ37802.1"/>
    <property type="molecule type" value="Genomic_DNA"/>
</dbReference>
<dbReference type="VEuPathDB" id="FungiDB:HGUI_00002"/>
<gene>
    <name evidence="2" type="ORF">HGUI_00002</name>
</gene>
<keyword evidence="3" id="KW-1185">Reference proteome</keyword>